<keyword evidence="2" id="KW-1185">Reference proteome</keyword>
<gene>
    <name evidence="1" type="ORF">C1H71_19395</name>
</gene>
<dbReference type="Proteomes" id="UP000515917">
    <property type="component" value="Chromosome"/>
</dbReference>
<organism evidence="1 2">
    <name type="scientific">Iodobacter fluviatilis</name>
    <dbReference type="NCBI Taxonomy" id="537"/>
    <lineage>
        <taxon>Bacteria</taxon>
        <taxon>Pseudomonadati</taxon>
        <taxon>Pseudomonadota</taxon>
        <taxon>Betaproteobacteria</taxon>
        <taxon>Neisseriales</taxon>
        <taxon>Chitinibacteraceae</taxon>
        <taxon>Iodobacter</taxon>
    </lineage>
</organism>
<name>A0A7G3GE81_9NEIS</name>
<proteinExistence type="predicted"/>
<sequence>MTVSFDTFIQTAWADHGDHPQDVAARLAIAMPEPQSSTQTLALARLICHVYGEHLAQWQQGIDLLNSLPATDAVAADATRLNCAILSYASGQSAVLATLSAAEQAHVFANTSSIFAAQGAIDRAIEQFIQALAIEEPLPTPVHRALAIAGNALACTLEEIKRRTAAETNAMILAAQSTLKYWQLAGTWLEVERAYYRLCRSLLQAEQINAALSSAQSCLSLCLQNKAPAFELFFAYAILAITQSKLGNGEAFTENHQAARAFFKQLPVDEQPWCDAELKELAAVEEHNAVNGHFPAPPFGFSPFLGRNES</sequence>
<dbReference type="InterPro" id="IPR011990">
    <property type="entry name" value="TPR-like_helical_dom_sf"/>
</dbReference>
<dbReference type="KEGG" id="ifl:C1H71_19395"/>
<reference evidence="1 2" key="1">
    <citation type="submission" date="2018-01" db="EMBL/GenBank/DDBJ databases">
        <title>Genome sequence of Iodobacter sp. strain PCH194 isolated from Indian Trans-Himalaya.</title>
        <authorList>
            <person name="Kumar V."/>
            <person name="Thakur V."/>
            <person name="Kumar S."/>
            <person name="Singh D."/>
        </authorList>
    </citation>
    <scope>NUCLEOTIDE SEQUENCE [LARGE SCALE GENOMIC DNA]</scope>
    <source>
        <strain evidence="1 2">PCH194</strain>
    </source>
</reference>
<evidence type="ECO:0000313" key="1">
    <source>
        <dbReference type="EMBL" id="QBC45478.1"/>
    </source>
</evidence>
<dbReference type="SUPFAM" id="SSF48452">
    <property type="entry name" value="TPR-like"/>
    <property type="match status" value="1"/>
</dbReference>
<evidence type="ECO:0000313" key="2">
    <source>
        <dbReference type="Proteomes" id="UP000515917"/>
    </source>
</evidence>
<dbReference type="RefSeq" id="WP_130107984.1">
    <property type="nucleotide sequence ID" value="NZ_CP025781.1"/>
</dbReference>
<dbReference type="Gene3D" id="1.25.40.10">
    <property type="entry name" value="Tetratricopeptide repeat domain"/>
    <property type="match status" value="1"/>
</dbReference>
<dbReference type="EMBL" id="CP025781">
    <property type="protein sequence ID" value="QBC45478.1"/>
    <property type="molecule type" value="Genomic_DNA"/>
</dbReference>
<dbReference type="AlphaFoldDB" id="A0A7G3GE81"/>
<protein>
    <submittedName>
        <fullName evidence="1">Uncharacterized protein</fullName>
    </submittedName>
</protein>
<accession>A0A7G3GE81</accession>